<dbReference type="Gene3D" id="1.20.1050.80">
    <property type="entry name" value="VPS9 domain"/>
    <property type="match status" value="1"/>
</dbReference>
<dbReference type="GO" id="GO:0030139">
    <property type="term" value="C:endocytic vesicle"/>
    <property type="evidence" value="ECO:0007669"/>
    <property type="project" value="TreeGrafter"/>
</dbReference>
<protein>
    <submittedName>
        <fullName evidence="5">Uncharacterized protein</fullName>
    </submittedName>
</protein>
<dbReference type="InterPro" id="IPR000159">
    <property type="entry name" value="RA_dom"/>
</dbReference>
<dbReference type="InterPro" id="IPR045046">
    <property type="entry name" value="Vps9-like"/>
</dbReference>
<feature type="region of interest" description="Disordered" evidence="1">
    <location>
        <begin position="195"/>
        <end position="266"/>
    </location>
</feature>
<feature type="compositionally biased region" description="Acidic residues" evidence="1">
    <location>
        <begin position="105"/>
        <end position="118"/>
    </location>
</feature>
<dbReference type="GO" id="GO:0005829">
    <property type="term" value="C:cytosol"/>
    <property type="evidence" value="ECO:0007669"/>
    <property type="project" value="TreeGrafter"/>
</dbReference>
<dbReference type="GO" id="GO:0005085">
    <property type="term" value="F:guanyl-nucleotide exchange factor activity"/>
    <property type="evidence" value="ECO:0007669"/>
    <property type="project" value="InterPro"/>
</dbReference>
<evidence type="ECO:0000256" key="1">
    <source>
        <dbReference type="SAM" id="MobiDB-lite"/>
    </source>
</evidence>
<sequence>MLTGFPWKRNSNGGDEVSVAGTDFNEPWDSNAWENLLEIAKFGDAKTEIPLLSEKPRRRRSSCDTSSISSDGSTWRKSSPSSEDDNNDLEYLNKKKENENKKENFEEEKENNSTDDDFNVAEEAVAMAVVLAGNGTLPNRKKPRPMEWLCEEELLENEEEEEENKISTTNQQQHQLLLPQNSSLDTLILIEQAAKAANSSRCNMPSQRVRWTARNSREASTSLLDIPSSSSIQTENQQNIPQKDDKFDSMEEFNGESSVGHRRSERRLRAMMERSIGEHQTQNIHQSAFPSVAAYSTSMDELGSQHSRTGSICPSITPVLSPSRLRNASQESQGEKDPALVIQQYVETLSTDDSTVFGATLQRFVECTLLSREQDPYVVVRRVRQFLNGIKNYLVKNGEADLHLIIERESDRLHADEFLNIDAILESCGNKKLIKPVATGLLTIIKRNGDFLFSEFRIKAQLYRLMIMENTRNGELGKLTENLSLVRAMNAEELGFPEDTVLPDNIRMESINKQLRKMQNHYSPLKKLQLLLRALALAVPHLPLLSSSELQRQQQQQSFVATQPSNSSVFLSPIAQTSNSIGAGCGRLRTNSGSSSSGAMAAALKHPPADELIRWLVYLLARSSTINCEIEAWYMWELLPQQVLSTGDASYFLSILFSAVHVIKHPEIVKRLKNISLMPGRHPLPNIADFLGSQSTLQDVDDFANNNSDLLLRVAIPNEQEGSIEYHTFPVLPKMNASKLCRVIAHQFSVSNPEDYGLYVLFDGYETVLSPDEFPHLVRDNMIQSGKGHLFAYKRSETRIAWPKQAFSNFGTSTTIHTEKKIL</sequence>
<feature type="domain" description="VPS9" evidence="3">
    <location>
        <begin position="473"/>
        <end position="672"/>
    </location>
</feature>
<keyword evidence="4" id="KW-1185">Reference proteome</keyword>
<dbReference type="PANTHER" id="PTHR23101:SF104">
    <property type="entry name" value="PROTEIN SPRINT"/>
    <property type="match status" value="1"/>
</dbReference>
<evidence type="ECO:0000313" key="5">
    <source>
        <dbReference type="WBParaSite" id="scf7180000424101.g12287"/>
    </source>
</evidence>
<dbReference type="InterPro" id="IPR037191">
    <property type="entry name" value="VPS9_dom_sf"/>
</dbReference>
<feature type="compositionally biased region" description="Basic and acidic residues" evidence="1">
    <location>
        <begin position="91"/>
        <end position="104"/>
    </location>
</feature>
<dbReference type="SUPFAM" id="SSF109993">
    <property type="entry name" value="VPS9 domain"/>
    <property type="match status" value="1"/>
</dbReference>
<dbReference type="Pfam" id="PF23268">
    <property type="entry name" value="RIN1"/>
    <property type="match status" value="1"/>
</dbReference>
<feature type="compositionally biased region" description="Low complexity" evidence="1">
    <location>
        <begin position="220"/>
        <end position="232"/>
    </location>
</feature>
<feature type="region of interest" description="Disordered" evidence="1">
    <location>
        <begin position="48"/>
        <end position="118"/>
    </location>
</feature>
<evidence type="ECO:0000313" key="4">
    <source>
        <dbReference type="Proteomes" id="UP000887560"/>
    </source>
</evidence>
<feature type="compositionally biased region" description="Polar residues" evidence="1">
    <location>
        <begin position="197"/>
        <end position="206"/>
    </location>
</feature>
<accession>A0A915P9A4</accession>
<dbReference type="GO" id="GO:0016192">
    <property type="term" value="P:vesicle-mediated transport"/>
    <property type="evidence" value="ECO:0007669"/>
    <property type="project" value="InterPro"/>
</dbReference>
<dbReference type="WBParaSite" id="scf7180000424101.g12287">
    <property type="protein sequence ID" value="scf7180000424101.g12287"/>
    <property type="gene ID" value="scf7180000424101.g12287"/>
</dbReference>
<dbReference type="Pfam" id="PF00788">
    <property type="entry name" value="RA"/>
    <property type="match status" value="1"/>
</dbReference>
<dbReference type="CDD" id="cd01776">
    <property type="entry name" value="RA_Rin"/>
    <property type="match status" value="1"/>
</dbReference>
<reference evidence="5" key="1">
    <citation type="submission" date="2022-11" db="UniProtKB">
        <authorList>
            <consortium name="WormBaseParasite"/>
        </authorList>
    </citation>
    <scope>IDENTIFICATION</scope>
</reference>
<dbReference type="GO" id="GO:0007165">
    <property type="term" value="P:signal transduction"/>
    <property type="evidence" value="ECO:0007669"/>
    <property type="project" value="InterPro"/>
</dbReference>
<dbReference type="PROSITE" id="PS50200">
    <property type="entry name" value="RA"/>
    <property type="match status" value="1"/>
</dbReference>
<dbReference type="InterPro" id="IPR003123">
    <property type="entry name" value="VPS9"/>
</dbReference>
<feature type="compositionally biased region" description="Low complexity" evidence="1">
    <location>
        <begin position="63"/>
        <end position="76"/>
    </location>
</feature>
<feature type="region of interest" description="Disordered" evidence="1">
    <location>
        <begin position="1"/>
        <end position="27"/>
    </location>
</feature>
<dbReference type="PANTHER" id="PTHR23101">
    <property type="entry name" value="RAB GDP/GTP EXCHANGE FACTOR"/>
    <property type="match status" value="1"/>
</dbReference>
<feature type="domain" description="Ras-associating" evidence="2">
    <location>
        <begin position="708"/>
        <end position="798"/>
    </location>
</feature>
<evidence type="ECO:0000259" key="3">
    <source>
        <dbReference type="PROSITE" id="PS51205"/>
    </source>
</evidence>
<dbReference type="Proteomes" id="UP000887560">
    <property type="component" value="Unplaced"/>
</dbReference>
<dbReference type="Pfam" id="PF02204">
    <property type="entry name" value="VPS9"/>
    <property type="match status" value="1"/>
</dbReference>
<dbReference type="PROSITE" id="PS51205">
    <property type="entry name" value="VPS9"/>
    <property type="match status" value="1"/>
</dbReference>
<proteinExistence type="predicted"/>
<evidence type="ECO:0000259" key="2">
    <source>
        <dbReference type="PROSITE" id="PS50200"/>
    </source>
</evidence>
<dbReference type="AlphaFoldDB" id="A0A915P9A4"/>
<organism evidence="4 5">
    <name type="scientific">Meloidogyne floridensis</name>
    <dbReference type="NCBI Taxonomy" id="298350"/>
    <lineage>
        <taxon>Eukaryota</taxon>
        <taxon>Metazoa</taxon>
        <taxon>Ecdysozoa</taxon>
        <taxon>Nematoda</taxon>
        <taxon>Chromadorea</taxon>
        <taxon>Rhabditida</taxon>
        <taxon>Tylenchina</taxon>
        <taxon>Tylenchomorpha</taxon>
        <taxon>Tylenchoidea</taxon>
        <taxon>Meloidogynidae</taxon>
        <taxon>Meloidogyninae</taxon>
        <taxon>Meloidogyne</taxon>
    </lineage>
</organism>
<name>A0A915P9A4_9BILA</name>
<dbReference type="GO" id="GO:0031267">
    <property type="term" value="F:small GTPase binding"/>
    <property type="evidence" value="ECO:0007669"/>
    <property type="project" value="TreeGrafter"/>
</dbReference>